<organism evidence="1">
    <name type="scientific">marine sediment metagenome</name>
    <dbReference type="NCBI Taxonomy" id="412755"/>
    <lineage>
        <taxon>unclassified sequences</taxon>
        <taxon>metagenomes</taxon>
        <taxon>ecological metagenomes</taxon>
    </lineage>
</organism>
<accession>A0A0F9TXQ0</accession>
<name>A0A0F9TXQ0_9ZZZZ</name>
<reference evidence="1" key="1">
    <citation type="journal article" date="2015" name="Nature">
        <title>Complex archaea that bridge the gap between prokaryotes and eukaryotes.</title>
        <authorList>
            <person name="Spang A."/>
            <person name="Saw J.H."/>
            <person name="Jorgensen S.L."/>
            <person name="Zaremba-Niedzwiedzka K."/>
            <person name="Martijn J."/>
            <person name="Lind A.E."/>
            <person name="van Eijk R."/>
            <person name="Schleper C."/>
            <person name="Guy L."/>
            <person name="Ettema T.J."/>
        </authorList>
    </citation>
    <scope>NUCLEOTIDE SEQUENCE</scope>
</reference>
<sequence>MTVFRISANPTDYGPDCTDGPASARSLKRAIENYIKGARLECEVEIVPDSESFTYKSTGDQDVIDEICDWLEPRWQSLLSDEKEPSMHLSAIKLLWEIWAGLTDDDAETIVSCIDMLCAYLTEEEKASMKEPK</sequence>
<evidence type="ECO:0000313" key="1">
    <source>
        <dbReference type="EMBL" id="KKN85780.1"/>
    </source>
</evidence>
<comment type="caution">
    <text evidence="1">The sequence shown here is derived from an EMBL/GenBank/DDBJ whole genome shotgun (WGS) entry which is preliminary data.</text>
</comment>
<proteinExistence type="predicted"/>
<gene>
    <name evidence="1" type="ORF">LCGC14_0275870</name>
</gene>
<protein>
    <submittedName>
        <fullName evidence="1">Uncharacterized protein</fullName>
    </submittedName>
</protein>
<dbReference type="EMBL" id="LAZR01000155">
    <property type="protein sequence ID" value="KKN85780.1"/>
    <property type="molecule type" value="Genomic_DNA"/>
</dbReference>
<dbReference type="AlphaFoldDB" id="A0A0F9TXQ0"/>